<evidence type="ECO:0000313" key="1">
    <source>
        <dbReference type="EMBL" id="MRG92534.1"/>
    </source>
</evidence>
<evidence type="ECO:0000313" key="2">
    <source>
        <dbReference type="Proteomes" id="UP000440224"/>
    </source>
</evidence>
<reference evidence="1 2" key="1">
    <citation type="submission" date="2019-10" db="EMBL/GenBank/DDBJ databases">
        <title>A soil myxobacterium in the family Polyangiaceae.</title>
        <authorList>
            <person name="Li Y."/>
            <person name="Wang J."/>
        </authorList>
    </citation>
    <scope>NUCLEOTIDE SEQUENCE [LARGE SCALE GENOMIC DNA]</scope>
    <source>
        <strain evidence="1 2">DSM 14734</strain>
    </source>
</reference>
<dbReference type="RefSeq" id="WP_153819402.1">
    <property type="nucleotide sequence ID" value="NZ_WJIE01000003.1"/>
</dbReference>
<comment type="caution">
    <text evidence="1">The sequence shown here is derived from an EMBL/GenBank/DDBJ whole genome shotgun (WGS) entry which is preliminary data.</text>
</comment>
<dbReference type="OrthoDB" id="5520433at2"/>
<keyword evidence="2" id="KW-1185">Reference proteome</keyword>
<accession>A0A6N7PQY7</accession>
<proteinExistence type="predicted"/>
<protein>
    <submittedName>
        <fullName evidence="1">Uncharacterized protein</fullName>
    </submittedName>
</protein>
<dbReference type="AlphaFoldDB" id="A0A6N7PQY7"/>
<sequence>MKKALPVVLALGVVGGAGVAAFAYMKKPERAACVRIADLCGEKNGTKEDLDRCVEEVEQWRKVAGEEPVDKGIECVDEAKTCGEAMGCVAGAGMKGFQNVVDDFFKGLGKGLGGGEKK</sequence>
<dbReference type="Proteomes" id="UP000440224">
    <property type="component" value="Unassembled WGS sequence"/>
</dbReference>
<name>A0A6N7PQY7_9BACT</name>
<gene>
    <name evidence="1" type="ORF">GF068_11425</name>
</gene>
<organism evidence="1 2">
    <name type="scientific">Polyangium spumosum</name>
    <dbReference type="NCBI Taxonomy" id="889282"/>
    <lineage>
        <taxon>Bacteria</taxon>
        <taxon>Pseudomonadati</taxon>
        <taxon>Myxococcota</taxon>
        <taxon>Polyangia</taxon>
        <taxon>Polyangiales</taxon>
        <taxon>Polyangiaceae</taxon>
        <taxon>Polyangium</taxon>
    </lineage>
</organism>
<dbReference type="EMBL" id="WJIE01000003">
    <property type="protein sequence ID" value="MRG92534.1"/>
    <property type="molecule type" value="Genomic_DNA"/>
</dbReference>